<dbReference type="Pfam" id="PF04984">
    <property type="entry name" value="Phage_sheath_1"/>
    <property type="match status" value="1"/>
</dbReference>
<evidence type="ECO:0000313" key="3">
    <source>
        <dbReference type="EMBL" id="RDE52175.1"/>
    </source>
</evidence>
<organism evidence="3 4">
    <name type="scientific">Candidatus Accumulibacter meliphilus</name>
    <dbReference type="NCBI Taxonomy" id="2211374"/>
    <lineage>
        <taxon>Bacteria</taxon>
        <taxon>Pseudomonadati</taxon>
        <taxon>Pseudomonadota</taxon>
        <taxon>Betaproteobacteria</taxon>
        <taxon>Candidatus Accumulibacter</taxon>
    </lineage>
</organism>
<dbReference type="InterPro" id="IPR035089">
    <property type="entry name" value="Phage_sheath_subtilisin"/>
</dbReference>
<evidence type="ECO:0000256" key="1">
    <source>
        <dbReference type="ARBA" id="ARBA00008005"/>
    </source>
</evidence>
<evidence type="ECO:0000313" key="4">
    <source>
        <dbReference type="Proteomes" id="UP000253831"/>
    </source>
</evidence>
<protein>
    <submittedName>
        <fullName evidence="3">Phage tail sheath protein</fullName>
    </submittedName>
</protein>
<gene>
    <name evidence="3" type="ORF">DVS81_02795</name>
</gene>
<feature type="domain" description="Tail sheath protein subtilisin-like" evidence="2">
    <location>
        <begin position="193"/>
        <end position="344"/>
    </location>
</feature>
<reference evidence="3 4" key="1">
    <citation type="submission" date="2018-05" db="EMBL/GenBank/DDBJ databases">
        <title>Integrated omic analyses show evidence that a Ca. Accumulibacter phosphatis strain performs denitrification under micro-aerobic conditions.</title>
        <authorList>
            <person name="Camejo P.Y."/>
            <person name="Katherine M.D."/>
            <person name="Daniel N.R."/>
        </authorList>
    </citation>
    <scope>NUCLEOTIDE SEQUENCE [LARGE SCALE GENOMIC DNA]</scope>
    <source>
        <strain evidence="3">UW-LDO-IC</strain>
    </source>
</reference>
<dbReference type="Proteomes" id="UP000253831">
    <property type="component" value="Unassembled WGS sequence"/>
</dbReference>
<sequence>MARIIPGVQVTVVKEVVPPQLAPSGVLGLIGITEKDAPPNSTTMRTSSWGRFLEVCGAATAYSMPEARQALANGAFELVIVPLKSSTTAKAAAVDLATEDTAKLKIEARAAGVWANGFRLKVSHRVEADGRFDLEISSAVGDPVEVHRNLEPATVAEVLSKGSAVVRVAGTTLPPRRPIVTDPVAALAGGKDASADDYIKALEHLKSQADVDMVLAAVQDFSKVTSIYSAVIAHCNGMSTDSNGRIGFGQVSPNATETDAKTMASTLQSDRFVLLAPHGVVGAVAGRIGGLQYFESPTFKTISGIDGLSRALPLEEQSGLLSAFVVPVVEQRGRGVIVLRGITTDGDQISVRRIADRAVRGVKTIGELFIGRLNSEDGRGALKQKLIEFLVQMERESALVPSADGKEPPFSVDVSSLAPDFAAGIVRVDIAVRPVRAIDYIYATIVVQV</sequence>
<dbReference type="AlphaFoldDB" id="A0A369XRZ6"/>
<comment type="similarity">
    <text evidence="1">Belongs to the myoviridae tail sheath protein family.</text>
</comment>
<dbReference type="EMBL" id="QPGA01000002">
    <property type="protein sequence ID" value="RDE52175.1"/>
    <property type="molecule type" value="Genomic_DNA"/>
</dbReference>
<evidence type="ECO:0000259" key="2">
    <source>
        <dbReference type="Pfam" id="PF04984"/>
    </source>
</evidence>
<proteinExistence type="inferred from homology"/>
<name>A0A369XRZ6_9PROT</name>
<comment type="caution">
    <text evidence="3">The sequence shown here is derived from an EMBL/GenBank/DDBJ whole genome shotgun (WGS) entry which is preliminary data.</text>
</comment>
<accession>A0A369XRZ6</accession>